<feature type="domain" description="DUF7924" evidence="2">
    <location>
        <begin position="46"/>
        <end position="150"/>
    </location>
</feature>
<gene>
    <name evidence="3" type="ORF">B0T14DRAFT_560555</name>
</gene>
<protein>
    <recommendedName>
        <fullName evidence="2">DUF7924 domain-containing protein</fullName>
    </recommendedName>
</protein>
<accession>A0AA39XFA8</accession>
<dbReference type="EMBL" id="JAULSU010000001">
    <property type="protein sequence ID" value="KAK0632913.1"/>
    <property type="molecule type" value="Genomic_DNA"/>
</dbReference>
<evidence type="ECO:0000313" key="3">
    <source>
        <dbReference type="EMBL" id="KAK0632913.1"/>
    </source>
</evidence>
<proteinExistence type="predicted"/>
<evidence type="ECO:0000313" key="4">
    <source>
        <dbReference type="Proteomes" id="UP001175000"/>
    </source>
</evidence>
<organism evidence="3 4">
    <name type="scientific">Immersiella caudata</name>
    <dbReference type="NCBI Taxonomy" id="314043"/>
    <lineage>
        <taxon>Eukaryota</taxon>
        <taxon>Fungi</taxon>
        <taxon>Dikarya</taxon>
        <taxon>Ascomycota</taxon>
        <taxon>Pezizomycotina</taxon>
        <taxon>Sordariomycetes</taxon>
        <taxon>Sordariomycetidae</taxon>
        <taxon>Sordariales</taxon>
        <taxon>Lasiosphaeriaceae</taxon>
        <taxon>Immersiella</taxon>
    </lineage>
</organism>
<dbReference type="Pfam" id="PF25545">
    <property type="entry name" value="DUF7924"/>
    <property type="match status" value="1"/>
</dbReference>
<dbReference type="PANTHER" id="PTHR42470:SF1">
    <property type="entry name" value="VAST DOMAIN-CONTAINING PROTEIN"/>
    <property type="match status" value="1"/>
</dbReference>
<dbReference type="Proteomes" id="UP001175000">
    <property type="component" value="Unassembled WGS sequence"/>
</dbReference>
<dbReference type="InterPro" id="IPR057684">
    <property type="entry name" value="DUF7924"/>
</dbReference>
<feature type="region of interest" description="Disordered" evidence="1">
    <location>
        <begin position="1"/>
        <end position="43"/>
    </location>
</feature>
<evidence type="ECO:0000256" key="1">
    <source>
        <dbReference type="SAM" id="MobiDB-lite"/>
    </source>
</evidence>
<comment type="caution">
    <text evidence="3">The sequence shown here is derived from an EMBL/GenBank/DDBJ whole genome shotgun (WGS) entry which is preliminary data.</text>
</comment>
<sequence length="215" mass="23859">MQPRRSLGLARGPTTAQARQPERGKLRKLPSPDPWDDSSTTGGTGGDIWTAANQCAGALAACVQAVDQLNTVLGEVGCRERVLNLCYSLAVDNNLAQLYASWRDENDKTVYIQRVDFLLLSNPDYFARLHQWVLVILAWGRGARLDSIRRGLDLIIETRQKAASKLAKSRLVVGLEGGRRRPAGPEEAATEENPMKEVDVGLVKRELKARRESYY</sequence>
<reference evidence="3" key="1">
    <citation type="submission" date="2023-06" db="EMBL/GenBank/DDBJ databases">
        <title>Genome-scale phylogeny and comparative genomics of the fungal order Sordariales.</title>
        <authorList>
            <consortium name="Lawrence Berkeley National Laboratory"/>
            <person name="Hensen N."/>
            <person name="Bonometti L."/>
            <person name="Westerberg I."/>
            <person name="Brannstrom I.O."/>
            <person name="Guillou S."/>
            <person name="Cros-Aarteil S."/>
            <person name="Calhoun S."/>
            <person name="Haridas S."/>
            <person name="Kuo A."/>
            <person name="Mondo S."/>
            <person name="Pangilinan J."/>
            <person name="Riley R."/>
            <person name="Labutti K."/>
            <person name="Andreopoulos B."/>
            <person name="Lipzen A."/>
            <person name="Chen C."/>
            <person name="Yanf M."/>
            <person name="Daum C."/>
            <person name="Ng V."/>
            <person name="Clum A."/>
            <person name="Steindorff A."/>
            <person name="Ohm R."/>
            <person name="Martin F."/>
            <person name="Silar P."/>
            <person name="Natvig D."/>
            <person name="Lalanne C."/>
            <person name="Gautier V."/>
            <person name="Ament-Velasquez S.L."/>
            <person name="Kruys A."/>
            <person name="Hutchinson M.I."/>
            <person name="Powell A.J."/>
            <person name="Barry K."/>
            <person name="Miller A.N."/>
            <person name="Grigoriev I.V."/>
            <person name="Debuchy R."/>
            <person name="Gladieux P."/>
            <person name="Thoren M.H."/>
            <person name="Johannesson H."/>
        </authorList>
    </citation>
    <scope>NUCLEOTIDE SEQUENCE</scope>
    <source>
        <strain evidence="3">CBS 606.72</strain>
    </source>
</reference>
<keyword evidence="4" id="KW-1185">Reference proteome</keyword>
<evidence type="ECO:0000259" key="2">
    <source>
        <dbReference type="Pfam" id="PF25545"/>
    </source>
</evidence>
<name>A0AA39XFA8_9PEZI</name>
<dbReference type="PANTHER" id="PTHR42470">
    <property type="entry name" value="VAST DOMAIN-CONTAINING PROTEIN"/>
    <property type="match status" value="1"/>
</dbReference>
<dbReference type="AlphaFoldDB" id="A0AA39XFA8"/>